<dbReference type="Pfam" id="PF00092">
    <property type="entry name" value="VWA"/>
    <property type="match status" value="1"/>
</dbReference>
<dbReference type="PROSITE" id="PS50234">
    <property type="entry name" value="VWFA"/>
    <property type="match status" value="1"/>
</dbReference>
<feature type="non-terminal residue" evidence="5">
    <location>
        <position position="380"/>
    </location>
</feature>
<feature type="compositionally biased region" description="Polar residues" evidence="3">
    <location>
        <begin position="20"/>
        <end position="37"/>
    </location>
</feature>
<keyword evidence="2" id="KW-0067">ATP-binding</keyword>
<dbReference type="GO" id="GO:0005524">
    <property type="term" value="F:ATP binding"/>
    <property type="evidence" value="ECO:0007669"/>
    <property type="project" value="UniProtKB-KW"/>
</dbReference>
<dbReference type="GO" id="GO:0000055">
    <property type="term" value="P:ribosomal large subunit export from nucleus"/>
    <property type="evidence" value="ECO:0007669"/>
    <property type="project" value="TreeGrafter"/>
</dbReference>
<dbReference type="Gene3D" id="3.40.50.410">
    <property type="entry name" value="von Willebrand factor, type A domain"/>
    <property type="match status" value="1"/>
</dbReference>
<sequence>EKEQGKSSTLQKEPIRKPKSSSIHDQPSLTSETNENNEMISIEKPYISTTTVEHQFNYLSSVKPLTNNLTEQIEYQLEEWYTNINEKSNDSNEAEQLWTQLENLTQPYVFELCEQLRLLLEPTQRSKYSGDYRTGKRLNMKRIISYIASDFRKDRIWLRRSKPSKRQYQLILAIDDSQSMGNLQVKRLALESLILLGQTLNLLDVGQFGIVSFGQYITMLQPLSQNFNHQNGIQVLEQLKFDQTKTLLADLMESVTHTFNKEKLQTSNPLSQLLIILSDGRGLTVSGKDRLLKSVRHAMSQNIFVVFVILDNINHEKSSSIFQINEAVFVGDKVEFRSYLDSFPFPYYLVIQNLEMLPRALIDVLRQFLELTTTNNNSNQ</sequence>
<protein>
    <recommendedName>
        <fullName evidence="4">VWFA domain-containing protein</fullName>
    </recommendedName>
</protein>
<evidence type="ECO:0000313" key="6">
    <source>
        <dbReference type="Proteomes" id="UP000676336"/>
    </source>
</evidence>
<dbReference type="Proteomes" id="UP000676336">
    <property type="component" value="Unassembled WGS sequence"/>
</dbReference>
<evidence type="ECO:0000256" key="3">
    <source>
        <dbReference type="SAM" id="MobiDB-lite"/>
    </source>
</evidence>
<evidence type="ECO:0000259" key="4">
    <source>
        <dbReference type="PROSITE" id="PS50234"/>
    </source>
</evidence>
<evidence type="ECO:0000313" key="5">
    <source>
        <dbReference type="EMBL" id="CAF3978528.1"/>
    </source>
</evidence>
<dbReference type="InterPro" id="IPR036465">
    <property type="entry name" value="vWFA_dom_sf"/>
</dbReference>
<dbReference type="SMART" id="SM00327">
    <property type="entry name" value="VWA"/>
    <property type="match status" value="1"/>
</dbReference>
<proteinExistence type="predicted"/>
<dbReference type="GO" id="GO:0000027">
    <property type="term" value="P:ribosomal large subunit assembly"/>
    <property type="evidence" value="ECO:0007669"/>
    <property type="project" value="TreeGrafter"/>
</dbReference>
<comment type="caution">
    <text evidence="5">The sequence shown here is derived from an EMBL/GenBank/DDBJ whole genome shotgun (WGS) entry which is preliminary data.</text>
</comment>
<dbReference type="EMBL" id="CAJOBI010003714">
    <property type="protein sequence ID" value="CAF3978528.1"/>
    <property type="molecule type" value="Genomic_DNA"/>
</dbReference>
<feature type="region of interest" description="Disordered" evidence="3">
    <location>
        <begin position="1"/>
        <end position="37"/>
    </location>
</feature>
<evidence type="ECO:0000256" key="1">
    <source>
        <dbReference type="ARBA" id="ARBA00022741"/>
    </source>
</evidence>
<dbReference type="PANTHER" id="PTHR48103:SF2">
    <property type="entry name" value="MIDASIN"/>
    <property type="match status" value="1"/>
</dbReference>
<gene>
    <name evidence="5" type="ORF">SMN809_LOCUS10725</name>
</gene>
<dbReference type="GO" id="GO:0030687">
    <property type="term" value="C:preribosome, large subunit precursor"/>
    <property type="evidence" value="ECO:0007669"/>
    <property type="project" value="TreeGrafter"/>
</dbReference>
<accession>A0A8S2N5Z3</accession>
<evidence type="ECO:0000256" key="2">
    <source>
        <dbReference type="ARBA" id="ARBA00022840"/>
    </source>
</evidence>
<dbReference type="InterPro" id="IPR002035">
    <property type="entry name" value="VWF_A"/>
</dbReference>
<dbReference type="AlphaFoldDB" id="A0A8S2N5Z3"/>
<feature type="domain" description="VWFA" evidence="4">
    <location>
        <begin position="169"/>
        <end position="365"/>
    </location>
</feature>
<dbReference type="GO" id="GO:0005634">
    <property type="term" value="C:nucleus"/>
    <property type="evidence" value="ECO:0007669"/>
    <property type="project" value="TreeGrafter"/>
</dbReference>
<reference evidence="5" key="1">
    <citation type="submission" date="2021-02" db="EMBL/GenBank/DDBJ databases">
        <authorList>
            <person name="Nowell W R."/>
        </authorList>
    </citation>
    <scope>NUCLEOTIDE SEQUENCE</scope>
</reference>
<name>A0A8S2N5Z3_9BILA</name>
<organism evidence="5 6">
    <name type="scientific">Rotaria magnacalcarata</name>
    <dbReference type="NCBI Taxonomy" id="392030"/>
    <lineage>
        <taxon>Eukaryota</taxon>
        <taxon>Metazoa</taxon>
        <taxon>Spiralia</taxon>
        <taxon>Gnathifera</taxon>
        <taxon>Rotifera</taxon>
        <taxon>Eurotatoria</taxon>
        <taxon>Bdelloidea</taxon>
        <taxon>Philodinida</taxon>
        <taxon>Philodinidae</taxon>
        <taxon>Rotaria</taxon>
    </lineage>
</organism>
<keyword evidence="1" id="KW-0547">Nucleotide-binding</keyword>
<dbReference type="PANTHER" id="PTHR48103">
    <property type="entry name" value="MIDASIN-RELATED"/>
    <property type="match status" value="1"/>
</dbReference>
<dbReference type="SUPFAM" id="SSF53300">
    <property type="entry name" value="vWA-like"/>
    <property type="match status" value="1"/>
</dbReference>
<feature type="compositionally biased region" description="Polar residues" evidence="3">
    <location>
        <begin position="1"/>
        <end position="11"/>
    </location>
</feature>